<evidence type="ECO:0000313" key="1">
    <source>
        <dbReference type="EMBL" id="GGE90952.1"/>
    </source>
</evidence>
<dbReference type="Gene3D" id="3.40.50.1820">
    <property type="entry name" value="alpha/beta hydrolase"/>
    <property type="match status" value="1"/>
</dbReference>
<protein>
    <submittedName>
        <fullName evidence="2">Uncharacterized protein family (UPF0227)</fullName>
    </submittedName>
</protein>
<dbReference type="EMBL" id="BMFL01000003">
    <property type="protein sequence ID" value="GGE90952.1"/>
    <property type="molecule type" value="Genomic_DNA"/>
</dbReference>
<organism evidence="2 3">
    <name type="scientific">Chishuiella changwenlii</name>
    <dbReference type="NCBI Taxonomy" id="1434701"/>
    <lineage>
        <taxon>Bacteria</taxon>
        <taxon>Pseudomonadati</taxon>
        <taxon>Bacteroidota</taxon>
        <taxon>Flavobacteriia</taxon>
        <taxon>Flavobacteriales</taxon>
        <taxon>Weeksellaceae</taxon>
        <taxon>Chishuiella</taxon>
    </lineage>
</organism>
<evidence type="ECO:0000313" key="2">
    <source>
        <dbReference type="EMBL" id="SHL44765.1"/>
    </source>
</evidence>
<dbReference type="EMBL" id="FRBH01000009">
    <property type="protein sequence ID" value="SHL44765.1"/>
    <property type="molecule type" value="Genomic_DNA"/>
</dbReference>
<keyword evidence="4" id="KW-1185">Reference proteome</keyword>
<reference evidence="2" key="2">
    <citation type="submission" date="2016-11" db="EMBL/GenBank/DDBJ databases">
        <authorList>
            <person name="Jaros S."/>
            <person name="Januszkiewicz K."/>
            <person name="Wedrychowicz H."/>
        </authorList>
    </citation>
    <scope>NUCLEOTIDE SEQUENCE [LARGE SCALE GENOMIC DNA]</scope>
    <source>
        <strain evidence="2">DSM 27989</strain>
    </source>
</reference>
<dbReference type="RefSeq" id="WP_072933065.1">
    <property type="nucleotide sequence ID" value="NZ_BMFL01000003.1"/>
</dbReference>
<dbReference type="STRING" id="1434701.SAMN05443634_109116"/>
<dbReference type="InterPro" id="IPR008886">
    <property type="entry name" value="UPF0227/Esterase_YqiA"/>
</dbReference>
<reference evidence="1" key="5">
    <citation type="submission" date="2024-05" db="EMBL/GenBank/DDBJ databases">
        <authorList>
            <person name="Sun Q."/>
            <person name="Zhou Y."/>
        </authorList>
    </citation>
    <scope>NUCLEOTIDE SEQUENCE</scope>
    <source>
        <strain evidence="1">CGMCC 1.12707</strain>
    </source>
</reference>
<dbReference type="OrthoDB" id="1432155at2"/>
<reference evidence="4" key="4">
    <citation type="journal article" date="2019" name="Int. J. Syst. Evol. Microbiol.">
        <title>The Global Catalogue of Microorganisms (GCM) 10K type strain sequencing project: providing services to taxonomists for standard genome sequencing and annotation.</title>
        <authorList>
            <consortium name="The Broad Institute Genomics Platform"/>
            <consortium name="The Broad Institute Genome Sequencing Center for Infectious Disease"/>
            <person name="Wu L."/>
            <person name="Ma J."/>
        </authorList>
    </citation>
    <scope>NUCLEOTIDE SEQUENCE [LARGE SCALE GENOMIC DNA]</scope>
    <source>
        <strain evidence="4">CGMCC 1.12707</strain>
    </source>
</reference>
<accession>A0A1M7AQ24</accession>
<dbReference type="Proteomes" id="UP000650994">
    <property type="component" value="Unassembled WGS sequence"/>
</dbReference>
<sequence length="176" mass="20427">MEIDNRQIVYIHGLNSSVNSQKFKILKEAFPTAICVEWTVENNIFDIIQATYEKLKGIINNLVIIGSSTGGNFAWQLQKKLKENGKSSELILLNPLVDQSFKYVDDLPEELSKYLADMNRFEDTKVFLALHDDILNTEKLKDFFEIQQKIFTDQIQIIEVDDNHRIENFETLLTLI</sequence>
<dbReference type="Proteomes" id="UP000184120">
    <property type="component" value="Unassembled WGS sequence"/>
</dbReference>
<evidence type="ECO:0000313" key="3">
    <source>
        <dbReference type="Proteomes" id="UP000184120"/>
    </source>
</evidence>
<dbReference type="SUPFAM" id="SSF53474">
    <property type="entry name" value="alpha/beta-Hydrolases"/>
    <property type="match status" value="1"/>
</dbReference>
<reference evidence="3" key="3">
    <citation type="submission" date="2016-11" db="EMBL/GenBank/DDBJ databases">
        <authorList>
            <person name="Varghese N."/>
            <person name="Submissions S."/>
        </authorList>
    </citation>
    <scope>NUCLEOTIDE SEQUENCE [LARGE SCALE GENOMIC DNA]</scope>
    <source>
        <strain evidence="3">DSM 27989</strain>
    </source>
</reference>
<gene>
    <name evidence="1" type="ORF">GCM10010984_05870</name>
    <name evidence="2" type="ORF">SAMN05443634_109116</name>
</gene>
<name>A0A1M7AQ24_9FLAO</name>
<proteinExistence type="predicted"/>
<evidence type="ECO:0000313" key="4">
    <source>
        <dbReference type="Proteomes" id="UP000650994"/>
    </source>
</evidence>
<dbReference type="AlphaFoldDB" id="A0A1M7AQ24"/>
<reference evidence="1" key="1">
    <citation type="journal article" date="2014" name="Int. J. Syst. Evol. Microbiol.">
        <title>Complete genome of a new Firmicutes species belonging to the dominant human colonic microbiota ('Ruminococcus bicirculans') reveals two chromosomes and a selective capacity to utilize plant glucans.</title>
        <authorList>
            <consortium name="NISC Comparative Sequencing Program"/>
            <person name="Wegmann U."/>
            <person name="Louis P."/>
            <person name="Goesmann A."/>
            <person name="Henrissat B."/>
            <person name="Duncan S.H."/>
            <person name="Flint H.J."/>
        </authorList>
    </citation>
    <scope>NUCLEOTIDE SEQUENCE</scope>
    <source>
        <strain evidence="1">CGMCC 1.12707</strain>
    </source>
</reference>
<dbReference type="InterPro" id="IPR029058">
    <property type="entry name" value="AB_hydrolase_fold"/>
</dbReference>
<dbReference type="Pfam" id="PF05728">
    <property type="entry name" value="UPF0227"/>
    <property type="match status" value="1"/>
</dbReference>